<keyword evidence="1" id="KW-1133">Transmembrane helix</keyword>
<proteinExistence type="predicted"/>
<reference evidence="2 3" key="1">
    <citation type="submission" date="2024-07" db="EMBL/GenBank/DDBJ databases">
        <title>Genomic Encyclopedia of Type Strains, Phase V (KMG-V): Genome sequencing to study the core and pangenomes of soil and plant-associated prokaryotes.</title>
        <authorList>
            <person name="Whitman W."/>
        </authorList>
    </citation>
    <scope>NUCLEOTIDE SEQUENCE [LARGE SCALE GENOMIC DNA]</scope>
    <source>
        <strain evidence="2 3">USDA 152</strain>
    </source>
</reference>
<evidence type="ECO:0000313" key="2">
    <source>
        <dbReference type="EMBL" id="MEY9456225.1"/>
    </source>
</evidence>
<name>A0ABV4FX78_9BRAD</name>
<accession>A0ABV4FX78</accession>
<evidence type="ECO:0000313" key="3">
    <source>
        <dbReference type="Proteomes" id="UP001565369"/>
    </source>
</evidence>
<protein>
    <submittedName>
        <fullName evidence="2">Uncharacterized protein</fullName>
    </submittedName>
</protein>
<dbReference type="EMBL" id="JBGBZJ010000003">
    <property type="protein sequence ID" value="MEY9456225.1"/>
    <property type="molecule type" value="Genomic_DNA"/>
</dbReference>
<comment type="caution">
    <text evidence="2">The sequence shown here is derived from an EMBL/GenBank/DDBJ whole genome shotgun (WGS) entry which is preliminary data.</text>
</comment>
<organism evidence="2 3">
    <name type="scientific">Bradyrhizobium ottawaense</name>
    <dbReference type="NCBI Taxonomy" id="931866"/>
    <lineage>
        <taxon>Bacteria</taxon>
        <taxon>Pseudomonadati</taxon>
        <taxon>Pseudomonadota</taxon>
        <taxon>Alphaproteobacteria</taxon>
        <taxon>Hyphomicrobiales</taxon>
        <taxon>Nitrobacteraceae</taxon>
        <taxon>Bradyrhizobium</taxon>
    </lineage>
</organism>
<sequence length="61" mass="6562">MPVDLEWPRRATVGAIAVIGVTWLASFAKVPACFIAAKDRQGQSAIQCAGPNWFAIEFAGR</sequence>
<gene>
    <name evidence="2" type="ORF">ABIG07_005173</name>
</gene>
<keyword evidence="1" id="KW-0472">Membrane</keyword>
<dbReference type="RefSeq" id="WP_162130950.1">
    <property type="nucleotide sequence ID" value="NZ_AP021854.1"/>
</dbReference>
<dbReference type="Proteomes" id="UP001565369">
    <property type="component" value="Unassembled WGS sequence"/>
</dbReference>
<evidence type="ECO:0000256" key="1">
    <source>
        <dbReference type="SAM" id="Phobius"/>
    </source>
</evidence>
<keyword evidence="3" id="KW-1185">Reference proteome</keyword>
<feature type="transmembrane region" description="Helical" evidence="1">
    <location>
        <begin position="12"/>
        <end position="37"/>
    </location>
</feature>
<keyword evidence="1" id="KW-0812">Transmembrane</keyword>